<reference evidence="1" key="1">
    <citation type="submission" date="2018-05" db="EMBL/GenBank/DDBJ databases">
        <authorList>
            <person name="Lanie J.A."/>
            <person name="Ng W.-L."/>
            <person name="Kazmierczak K.M."/>
            <person name="Andrzejewski T.M."/>
            <person name="Davidsen T.M."/>
            <person name="Wayne K.J."/>
            <person name="Tettelin H."/>
            <person name="Glass J.I."/>
            <person name="Rusch D."/>
            <person name="Podicherti R."/>
            <person name="Tsui H.-C.T."/>
            <person name="Winkler M.E."/>
        </authorList>
    </citation>
    <scope>NUCLEOTIDE SEQUENCE</scope>
</reference>
<accession>A0A382PLJ7</accession>
<dbReference type="InterPro" id="IPR032710">
    <property type="entry name" value="NTF2-like_dom_sf"/>
</dbReference>
<dbReference type="Pfam" id="PF07366">
    <property type="entry name" value="SnoaL"/>
    <property type="match status" value="1"/>
</dbReference>
<dbReference type="EMBL" id="UINC01107956">
    <property type="protein sequence ID" value="SVC73717.1"/>
    <property type="molecule type" value="Genomic_DNA"/>
</dbReference>
<evidence type="ECO:0000313" key="1">
    <source>
        <dbReference type="EMBL" id="SVC73717.1"/>
    </source>
</evidence>
<organism evidence="1">
    <name type="scientific">marine metagenome</name>
    <dbReference type="NCBI Taxonomy" id="408172"/>
    <lineage>
        <taxon>unclassified sequences</taxon>
        <taxon>metagenomes</taxon>
        <taxon>ecological metagenomes</taxon>
    </lineage>
</organism>
<dbReference type="Gene3D" id="3.10.450.50">
    <property type="match status" value="2"/>
</dbReference>
<proteinExistence type="predicted"/>
<feature type="non-terminal residue" evidence="1">
    <location>
        <position position="325"/>
    </location>
</feature>
<dbReference type="PANTHER" id="PTHR38436">
    <property type="entry name" value="POLYKETIDE CYCLASE SNOAL-LIKE DOMAIN"/>
    <property type="match status" value="1"/>
</dbReference>
<protein>
    <recommendedName>
        <fullName evidence="2">SnoaL-like domain-containing protein</fullName>
    </recommendedName>
</protein>
<dbReference type="PANTHER" id="PTHR38436:SF1">
    <property type="entry name" value="ESTER CYCLASE"/>
    <property type="match status" value="1"/>
</dbReference>
<dbReference type="GO" id="GO:0030638">
    <property type="term" value="P:polyketide metabolic process"/>
    <property type="evidence" value="ECO:0007669"/>
    <property type="project" value="InterPro"/>
</dbReference>
<name>A0A382PLJ7_9ZZZZ</name>
<dbReference type="InterPro" id="IPR009959">
    <property type="entry name" value="Cyclase_SnoaL-like"/>
</dbReference>
<gene>
    <name evidence="1" type="ORF">METZ01_LOCUS326571</name>
</gene>
<evidence type="ECO:0008006" key="2">
    <source>
        <dbReference type="Google" id="ProtNLM"/>
    </source>
</evidence>
<dbReference type="AlphaFoldDB" id="A0A382PLJ7"/>
<sequence length="325" mass="37462">MIRKEMISDFQENKALVLKLYQELDKANGNDINQILGKYTNEDYFFRGMHPFYELYGSGTVADEFWKPLRNALAPIQRRQDIFIAGINDVDKNTEWVCSMGHLMGLFDNDWLGIKANRKMVFLRYAEFNRIEKGMIAETALFCDIISLMKQAGLNALPLQTGAEFITPGPRTHDGLLFDKKDHKESQETLDLVNQMCIDLTSSDMESPMDELKETWQDDMIWYGPSGIGATYTIDRYQEQHQGPFSEGLGNLKFHGHVCRIAEGNFAGWFGWPNLTMKPSGNFMGLPKTEKTVEMRVVDIYRREGNKLAENWIFIDLLYFLMQQG</sequence>
<dbReference type="SUPFAM" id="SSF54427">
    <property type="entry name" value="NTF2-like"/>
    <property type="match status" value="2"/>
</dbReference>